<dbReference type="Proteomes" id="UP000078237">
    <property type="component" value="Unassembled WGS sequence"/>
</dbReference>
<feature type="domain" description="Alpha/beta hydrolase fold-3" evidence="1">
    <location>
        <begin position="49"/>
        <end position="157"/>
    </location>
</feature>
<name>A0A175W8D0_9PEZI</name>
<dbReference type="InterPro" id="IPR029058">
    <property type="entry name" value="AB_hydrolase_fold"/>
</dbReference>
<accession>A0A175W8D0</accession>
<dbReference type="EMBL" id="LCTW02000080">
    <property type="protein sequence ID" value="KXX79701.1"/>
    <property type="molecule type" value="Genomic_DNA"/>
</dbReference>
<evidence type="ECO:0000259" key="1">
    <source>
        <dbReference type="Pfam" id="PF07859"/>
    </source>
</evidence>
<dbReference type="InterPro" id="IPR013094">
    <property type="entry name" value="AB_hydrolase_3"/>
</dbReference>
<evidence type="ECO:0000313" key="3">
    <source>
        <dbReference type="Proteomes" id="UP000078237"/>
    </source>
</evidence>
<comment type="caution">
    <text evidence="2">The sequence shown here is derived from an EMBL/GenBank/DDBJ whole genome shotgun (WGS) entry which is preliminary data.</text>
</comment>
<sequence>MSFTTSNSHHEPAGGSSKHGIVHRKELSYTFADGTDLILHRFEPLYTPVLYIHGGGFLSGSVERFTPDIARYAIATGLTFYAPEAPFPKPLEDLHGHAGEEGIDRRCITVMSHSVGDNLGATAALMARERDLSPGIERLVLVYPMLDDRTRIARDSPLAKHLTCAYLDGYARHGELDTKAASSMGGSRKAVSQYAAPTRVTGVSGLAKTHT</sequence>
<dbReference type="VEuPathDB" id="FungiDB:MMYC01_202527"/>
<gene>
    <name evidence="2" type="ORF">MMYC01_202527</name>
</gene>
<dbReference type="GO" id="GO:0016787">
    <property type="term" value="F:hydrolase activity"/>
    <property type="evidence" value="ECO:0007669"/>
    <property type="project" value="InterPro"/>
</dbReference>
<dbReference type="AlphaFoldDB" id="A0A175W8D0"/>
<keyword evidence="3" id="KW-1185">Reference proteome</keyword>
<dbReference type="OrthoDB" id="408631at2759"/>
<reference evidence="2 3" key="1">
    <citation type="journal article" date="2016" name="Genome Announc.">
        <title>Genome Sequence of Madurella mycetomatis mm55, Isolated from a Human Mycetoma Case in Sudan.</title>
        <authorList>
            <person name="Smit S."/>
            <person name="Derks M.F."/>
            <person name="Bervoets S."/>
            <person name="Fahal A."/>
            <person name="van Leeuwen W."/>
            <person name="van Belkum A."/>
            <person name="van de Sande W.W."/>
        </authorList>
    </citation>
    <scope>NUCLEOTIDE SEQUENCE [LARGE SCALE GENOMIC DNA]</scope>
    <source>
        <strain evidence="3">mm55</strain>
    </source>
</reference>
<dbReference type="STRING" id="100816.A0A175W8D0"/>
<proteinExistence type="predicted"/>
<protein>
    <submittedName>
        <fullName evidence="2">Hormone-sensitive lipase</fullName>
    </submittedName>
</protein>
<dbReference type="Pfam" id="PF07859">
    <property type="entry name" value="Abhydrolase_3"/>
    <property type="match status" value="1"/>
</dbReference>
<dbReference type="SUPFAM" id="SSF53474">
    <property type="entry name" value="alpha/beta-Hydrolases"/>
    <property type="match status" value="1"/>
</dbReference>
<dbReference type="Gene3D" id="3.40.50.1820">
    <property type="entry name" value="alpha/beta hydrolase"/>
    <property type="match status" value="1"/>
</dbReference>
<organism evidence="2 3">
    <name type="scientific">Madurella mycetomatis</name>
    <dbReference type="NCBI Taxonomy" id="100816"/>
    <lineage>
        <taxon>Eukaryota</taxon>
        <taxon>Fungi</taxon>
        <taxon>Dikarya</taxon>
        <taxon>Ascomycota</taxon>
        <taxon>Pezizomycotina</taxon>
        <taxon>Sordariomycetes</taxon>
        <taxon>Sordariomycetidae</taxon>
        <taxon>Sordariales</taxon>
        <taxon>Sordariales incertae sedis</taxon>
        <taxon>Madurella</taxon>
    </lineage>
</organism>
<evidence type="ECO:0000313" key="2">
    <source>
        <dbReference type="EMBL" id="KXX79701.1"/>
    </source>
</evidence>